<proteinExistence type="predicted"/>
<reference evidence="1" key="1">
    <citation type="journal article" date="2022" name="bioRxiv">
        <title>Sequencing and chromosome-scale assembly of the giantPleurodeles waltlgenome.</title>
        <authorList>
            <person name="Brown T."/>
            <person name="Elewa A."/>
            <person name="Iarovenko S."/>
            <person name="Subramanian E."/>
            <person name="Araus A.J."/>
            <person name="Petzold A."/>
            <person name="Susuki M."/>
            <person name="Suzuki K.-i.T."/>
            <person name="Hayashi T."/>
            <person name="Toyoda A."/>
            <person name="Oliveira C."/>
            <person name="Osipova E."/>
            <person name="Leigh N.D."/>
            <person name="Simon A."/>
            <person name="Yun M.H."/>
        </authorList>
    </citation>
    <scope>NUCLEOTIDE SEQUENCE</scope>
    <source>
        <strain evidence="1">20211129_DDA</strain>
        <tissue evidence="1">Liver</tissue>
    </source>
</reference>
<evidence type="ECO:0000313" key="1">
    <source>
        <dbReference type="EMBL" id="KAJ1117820.1"/>
    </source>
</evidence>
<comment type="caution">
    <text evidence="1">The sequence shown here is derived from an EMBL/GenBank/DDBJ whole genome shotgun (WGS) entry which is preliminary data.</text>
</comment>
<protein>
    <submittedName>
        <fullName evidence="1">Uncharacterized protein</fullName>
    </submittedName>
</protein>
<dbReference type="EMBL" id="JANPWB010000012">
    <property type="protein sequence ID" value="KAJ1117820.1"/>
    <property type="molecule type" value="Genomic_DNA"/>
</dbReference>
<keyword evidence="2" id="KW-1185">Reference proteome</keyword>
<organism evidence="1 2">
    <name type="scientific">Pleurodeles waltl</name>
    <name type="common">Iberian ribbed newt</name>
    <dbReference type="NCBI Taxonomy" id="8319"/>
    <lineage>
        <taxon>Eukaryota</taxon>
        <taxon>Metazoa</taxon>
        <taxon>Chordata</taxon>
        <taxon>Craniata</taxon>
        <taxon>Vertebrata</taxon>
        <taxon>Euteleostomi</taxon>
        <taxon>Amphibia</taxon>
        <taxon>Batrachia</taxon>
        <taxon>Caudata</taxon>
        <taxon>Salamandroidea</taxon>
        <taxon>Salamandridae</taxon>
        <taxon>Pleurodelinae</taxon>
        <taxon>Pleurodeles</taxon>
    </lineage>
</organism>
<gene>
    <name evidence="1" type="ORF">NDU88_006016</name>
</gene>
<name>A0AAV7NS79_PLEWA</name>
<sequence>MHIYDRGVILANTTPPTPVESTDATRWCAKVQILHLLKTPTCQIGLENLEEYPCLLAALRHLFETDVMCMGQYKRHPCALTVDNSLSTAMGRSDW</sequence>
<dbReference type="Proteomes" id="UP001066276">
    <property type="component" value="Chromosome 8"/>
</dbReference>
<accession>A0AAV7NS79</accession>
<dbReference type="AlphaFoldDB" id="A0AAV7NS79"/>
<evidence type="ECO:0000313" key="2">
    <source>
        <dbReference type="Proteomes" id="UP001066276"/>
    </source>
</evidence>